<evidence type="ECO:0000259" key="2">
    <source>
        <dbReference type="PROSITE" id="PS51277"/>
    </source>
</evidence>
<evidence type="ECO:0000313" key="3">
    <source>
        <dbReference type="EMBL" id="KAK6161832.1"/>
    </source>
</evidence>
<gene>
    <name evidence="3" type="ORF">DH2020_001673</name>
</gene>
<name>A0ABR0XRK2_REHGL</name>
<reference evidence="3 4" key="1">
    <citation type="journal article" date="2021" name="Comput. Struct. Biotechnol. J.">
        <title>De novo genome assembly of the potent medicinal plant Rehmannia glutinosa using nanopore technology.</title>
        <authorList>
            <person name="Ma L."/>
            <person name="Dong C."/>
            <person name="Song C."/>
            <person name="Wang X."/>
            <person name="Zheng X."/>
            <person name="Niu Y."/>
            <person name="Chen S."/>
            <person name="Feng W."/>
        </authorList>
    </citation>
    <scope>NUCLEOTIDE SEQUENCE [LARGE SCALE GENOMIC DNA]</scope>
    <source>
        <strain evidence="3">DH-2019</strain>
    </source>
</reference>
<evidence type="ECO:0000313" key="4">
    <source>
        <dbReference type="Proteomes" id="UP001318860"/>
    </source>
</evidence>
<dbReference type="PROSITE" id="PS51277">
    <property type="entry name" value="BURP"/>
    <property type="match status" value="1"/>
</dbReference>
<comment type="caution">
    <text evidence="3">The sequence shown here is derived from an EMBL/GenBank/DDBJ whole genome shotgun (WGS) entry which is preliminary data.</text>
</comment>
<sequence>MTHRSCAADIFVNSAFSVHGIEKLLDTSVYGGGTLPSLPDENNESPEFTPVPPREPMFFRVAIVVVGCHAALASEAEDYWKSVLPNSPMPKALKDLLHASSPEWLDDKSTNVGVTKGGVNVNTGRGKPGGTAVNVGHGSVGVHTGKPGRRTNVGVGKGGVTVGTGTRKGKPVYVRVKPGPNPFNYLYAATETQLHENPNVALFFLPKDLRAGKKMNLQFTKTTNEATFLPRRVADSIPFSSNKLPEILDTFSLKPTSDEAEAMKKTIKECEEKGIKGEEKLCATSLESMVDFSTSMMGKDVKALSTNAENGEKKDYTIVGVTKMSSEKALVVCHRQEYAYAVFYCHKTDATVAYEVAMAAADGAKAAAVAVCHRDTAAWNPKHLAFQVLKVKPGAVPVCHFLPEDHIVWVPKY</sequence>
<organism evidence="3 4">
    <name type="scientific">Rehmannia glutinosa</name>
    <name type="common">Chinese foxglove</name>
    <dbReference type="NCBI Taxonomy" id="99300"/>
    <lineage>
        <taxon>Eukaryota</taxon>
        <taxon>Viridiplantae</taxon>
        <taxon>Streptophyta</taxon>
        <taxon>Embryophyta</taxon>
        <taxon>Tracheophyta</taxon>
        <taxon>Spermatophyta</taxon>
        <taxon>Magnoliopsida</taxon>
        <taxon>eudicotyledons</taxon>
        <taxon>Gunneridae</taxon>
        <taxon>Pentapetalae</taxon>
        <taxon>asterids</taxon>
        <taxon>lamiids</taxon>
        <taxon>Lamiales</taxon>
        <taxon>Orobanchaceae</taxon>
        <taxon>Rehmannieae</taxon>
        <taxon>Rehmannia</taxon>
    </lineage>
</organism>
<dbReference type="PANTHER" id="PTHR31236">
    <property type="entry name" value="BURP DOMAIN PROTEIN USPL1-LIKE"/>
    <property type="match status" value="1"/>
</dbReference>
<accession>A0ABR0XRK2</accession>
<dbReference type="InterPro" id="IPR004873">
    <property type="entry name" value="BURP_dom"/>
</dbReference>
<evidence type="ECO:0000256" key="1">
    <source>
        <dbReference type="SAM" id="MobiDB-lite"/>
    </source>
</evidence>
<protein>
    <recommendedName>
        <fullName evidence="2">BURP domain-containing protein</fullName>
    </recommendedName>
</protein>
<proteinExistence type="predicted"/>
<dbReference type="Pfam" id="PF03181">
    <property type="entry name" value="BURP"/>
    <property type="match status" value="1"/>
</dbReference>
<feature type="region of interest" description="Disordered" evidence="1">
    <location>
        <begin position="116"/>
        <end position="162"/>
    </location>
</feature>
<keyword evidence="4" id="KW-1185">Reference proteome</keyword>
<dbReference type="InterPro" id="IPR044816">
    <property type="entry name" value="BURP"/>
</dbReference>
<dbReference type="Proteomes" id="UP001318860">
    <property type="component" value="Unassembled WGS sequence"/>
</dbReference>
<dbReference type="SMART" id="SM01045">
    <property type="entry name" value="BURP"/>
    <property type="match status" value="1"/>
</dbReference>
<dbReference type="PANTHER" id="PTHR31236:SF2">
    <property type="entry name" value="BURP DOMAIN PROTEIN RD22"/>
    <property type="match status" value="1"/>
</dbReference>
<dbReference type="EMBL" id="JABTTQ020000002">
    <property type="protein sequence ID" value="KAK6161832.1"/>
    <property type="molecule type" value="Genomic_DNA"/>
</dbReference>
<feature type="domain" description="BURP" evidence="2">
    <location>
        <begin position="203"/>
        <end position="412"/>
    </location>
</feature>